<dbReference type="PANTHER" id="PTHR47628">
    <property type="match status" value="1"/>
</dbReference>
<keyword evidence="5" id="KW-1185">Reference proteome</keyword>
<dbReference type="Gene3D" id="3.40.50.2300">
    <property type="match status" value="2"/>
</dbReference>
<comment type="caution">
    <text evidence="4">The sequence shown here is derived from an EMBL/GenBank/DDBJ whole genome shotgun (WGS) entry which is preliminary data.</text>
</comment>
<evidence type="ECO:0000313" key="5">
    <source>
        <dbReference type="Proteomes" id="UP001199469"/>
    </source>
</evidence>
<dbReference type="Proteomes" id="UP001199469">
    <property type="component" value="Unassembled WGS sequence"/>
</dbReference>
<dbReference type="InterPro" id="IPR028082">
    <property type="entry name" value="Peripla_BP_I"/>
</dbReference>
<dbReference type="SUPFAM" id="SSF53822">
    <property type="entry name" value="Periplasmic binding protein-like I"/>
    <property type="match status" value="1"/>
</dbReference>
<dbReference type="PROSITE" id="PS51257">
    <property type="entry name" value="PROKAR_LIPOPROTEIN"/>
    <property type="match status" value="1"/>
</dbReference>
<organism evidence="4 5">
    <name type="scientific">Actinomycetospora endophytica</name>
    <dbReference type="NCBI Taxonomy" id="2291215"/>
    <lineage>
        <taxon>Bacteria</taxon>
        <taxon>Bacillati</taxon>
        <taxon>Actinomycetota</taxon>
        <taxon>Actinomycetes</taxon>
        <taxon>Pseudonocardiales</taxon>
        <taxon>Pseudonocardiaceae</taxon>
        <taxon>Actinomycetospora</taxon>
    </lineage>
</organism>
<evidence type="ECO:0000313" key="4">
    <source>
        <dbReference type="EMBL" id="MCD2193660.1"/>
    </source>
</evidence>
<keyword evidence="2" id="KW-0732">Signal</keyword>
<proteinExistence type="inferred from homology"/>
<dbReference type="PANTHER" id="PTHR47628:SF1">
    <property type="entry name" value="ALIPHATIC AMIDASE EXPRESSION-REGULATING PROTEIN"/>
    <property type="match status" value="1"/>
</dbReference>
<reference evidence="4 5" key="1">
    <citation type="submission" date="2021-11" db="EMBL/GenBank/DDBJ databases">
        <title>Draft genome sequence of Actinomycetospora sp. SF1 isolated from the rhizosphere soil.</title>
        <authorList>
            <person name="Duangmal K."/>
            <person name="Chantavorakit T."/>
        </authorList>
    </citation>
    <scope>NUCLEOTIDE SEQUENCE [LARGE SCALE GENOMIC DNA]</scope>
    <source>
        <strain evidence="4 5">TBRC 5722</strain>
    </source>
</reference>
<protein>
    <submittedName>
        <fullName evidence="4">Substrate-binding domain-containing protein</fullName>
    </submittedName>
</protein>
<dbReference type="InterPro" id="IPR028081">
    <property type="entry name" value="Leu-bd"/>
</dbReference>
<feature type="domain" description="Leucine-binding protein" evidence="3">
    <location>
        <begin position="7"/>
        <end position="341"/>
    </location>
</feature>
<evidence type="ECO:0000259" key="3">
    <source>
        <dbReference type="Pfam" id="PF13458"/>
    </source>
</evidence>
<comment type="similarity">
    <text evidence="1">Belongs to the leucine-binding protein family.</text>
</comment>
<evidence type="ECO:0000256" key="1">
    <source>
        <dbReference type="ARBA" id="ARBA00010062"/>
    </source>
</evidence>
<dbReference type="EMBL" id="JAJNDB010000001">
    <property type="protein sequence ID" value="MCD2193660.1"/>
    <property type="molecule type" value="Genomic_DNA"/>
</dbReference>
<accession>A0ABS8P5Y0</accession>
<dbReference type="Pfam" id="PF13458">
    <property type="entry name" value="Peripla_BP_6"/>
    <property type="match status" value="1"/>
</dbReference>
<evidence type="ECO:0000256" key="2">
    <source>
        <dbReference type="ARBA" id="ARBA00022729"/>
    </source>
</evidence>
<sequence length="358" mass="38570">MQREEAVRVALVTPWQGPAGMFGLSCRMCSELAVSEINLAEGLLGRALELHHVDGGADPATVAGDVDHLIRVGKVDAVVGWHISAVRRALAPRIAAEVPYIYTALYEGGERTPGVLLTGETPTNQLGPALEWMRTELGVRRWAIVGDDYIWPRASAAVATQWARAHDVPIVDEVFVPLGTHDFRPALRTLARSSADGVLLLLVGEDAVHFNRAFASAGLDYRQTRLSTLMDESMLLASGPPATRSLYSAAAYFEDLATADAMEFAGRYAGQFGTAAPVPSSLGESCYEGMNLYAQLVRDAGSVRRQNVLAASDRVRFGGARGEVTLRGSHVVQDVYIARAQDVHFEVIARLSSGVREA</sequence>
<dbReference type="CDD" id="cd06358">
    <property type="entry name" value="PBP1_NHase"/>
    <property type="match status" value="1"/>
</dbReference>
<name>A0ABS8P5Y0_9PSEU</name>
<gene>
    <name evidence="4" type="ORF">LQ327_09735</name>
</gene>